<evidence type="ECO:0000256" key="1">
    <source>
        <dbReference type="SAM" id="MobiDB-lite"/>
    </source>
</evidence>
<gene>
    <name evidence="2" type="ORF">G3I44_10940</name>
</gene>
<proteinExistence type="predicted"/>
<dbReference type="EMBL" id="CP048739">
    <property type="protein sequence ID" value="QIB74756.1"/>
    <property type="molecule type" value="Genomic_DNA"/>
</dbReference>
<organism evidence="2 3">
    <name type="scientific">Halogeometricum borinquense</name>
    <dbReference type="NCBI Taxonomy" id="60847"/>
    <lineage>
        <taxon>Archaea</taxon>
        <taxon>Methanobacteriati</taxon>
        <taxon>Methanobacteriota</taxon>
        <taxon>Stenosarchaea group</taxon>
        <taxon>Halobacteria</taxon>
        <taxon>Halobacteriales</taxon>
        <taxon>Haloferacaceae</taxon>
        <taxon>Halogeometricum</taxon>
    </lineage>
</organism>
<feature type="region of interest" description="Disordered" evidence="1">
    <location>
        <begin position="1"/>
        <end position="36"/>
    </location>
</feature>
<feature type="compositionally biased region" description="Polar residues" evidence="1">
    <location>
        <begin position="1"/>
        <end position="26"/>
    </location>
</feature>
<dbReference type="AlphaFoldDB" id="A0A6C0UGY5"/>
<accession>A0A6C0UGY5</accession>
<protein>
    <submittedName>
        <fullName evidence="2">Uncharacterized protein</fullName>
    </submittedName>
</protein>
<dbReference type="Proteomes" id="UP000465846">
    <property type="component" value="Chromosome"/>
</dbReference>
<dbReference type="GeneID" id="44079923"/>
<reference evidence="2 3" key="1">
    <citation type="submission" date="2020-02" db="EMBL/GenBank/DDBJ databases">
        <title>Whole genome sequence of Halogeometricum borinquense strain wsp4.</title>
        <authorList>
            <person name="Verma D.K."/>
            <person name="Gopal K."/>
            <person name="Prasad E.S."/>
        </authorList>
    </citation>
    <scope>NUCLEOTIDE SEQUENCE [LARGE SCALE GENOMIC DNA]</scope>
    <source>
        <strain evidence="3">wsp4</strain>
    </source>
</reference>
<evidence type="ECO:0000313" key="3">
    <source>
        <dbReference type="Proteomes" id="UP000465846"/>
    </source>
</evidence>
<evidence type="ECO:0000313" key="2">
    <source>
        <dbReference type="EMBL" id="QIB74756.1"/>
    </source>
</evidence>
<name>A0A6C0UGY5_9EURY</name>
<dbReference type="RefSeq" id="WP_163486644.1">
    <property type="nucleotide sequence ID" value="NZ_CP048739.1"/>
</dbReference>
<sequence length="82" mass="8557">MSNNTLSRNKSTVDADNGGSSPNRKASINHDPSGDPIGVALWINADELAALGIDATRTDAVKLQVTDGELNLIPVRGEGSEQ</sequence>